<dbReference type="EMBL" id="AHHD01000467">
    <property type="protein sequence ID" value="EKG11855.1"/>
    <property type="molecule type" value="Genomic_DNA"/>
</dbReference>
<dbReference type="VEuPathDB" id="FungiDB:MPH_11351"/>
<proteinExistence type="predicted"/>
<gene>
    <name evidence="1" type="ORF">MPH_11351</name>
</gene>
<sequence>MNRLTFASMTASMRTVCTPTAAAPMHETTASCPRMAVLRDSFEFRFALTTETRAGNMDLESLRVIAVTLKSLLRRASTTAVPTEPEASEGVSFRPLMGGACMPGTGCDVHRLRQPFEAIPRTSPDVLIPVLS</sequence>
<dbReference type="HOGENOM" id="CLU_1917441_0_0_1"/>
<dbReference type="Proteomes" id="UP000007129">
    <property type="component" value="Unassembled WGS sequence"/>
</dbReference>
<evidence type="ECO:0000313" key="2">
    <source>
        <dbReference type="Proteomes" id="UP000007129"/>
    </source>
</evidence>
<organism evidence="1 2">
    <name type="scientific">Macrophomina phaseolina (strain MS6)</name>
    <name type="common">Charcoal rot fungus</name>
    <dbReference type="NCBI Taxonomy" id="1126212"/>
    <lineage>
        <taxon>Eukaryota</taxon>
        <taxon>Fungi</taxon>
        <taxon>Dikarya</taxon>
        <taxon>Ascomycota</taxon>
        <taxon>Pezizomycotina</taxon>
        <taxon>Dothideomycetes</taxon>
        <taxon>Dothideomycetes incertae sedis</taxon>
        <taxon>Botryosphaeriales</taxon>
        <taxon>Botryosphaeriaceae</taxon>
        <taxon>Macrophomina</taxon>
    </lineage>
</organism>
<accession>K2S540</accession>
<dbReference type="InParanoid" id="K2S540"/>
<dbReference type="AlphaFoldDB" id="K2S540"/>
<name>K2S540_MACPH</name>
<protein>
    <submittedName>
        <fullName evidence="1">Uncharacterized protein</fullName>
    </submittedName>
</protein>
<comment type="caution">
    <text evidence="1">The sequence shown here is derived from an EMBL/GenBank/DDBJ whole genome shotgun (WGS) entry which is preliminary data.</text>
</comment>
<reference evidence="1 2" key="1">
    <citation type="journal article" date="2012" name="BMC Genomics">
        <title>Tools to kill: Genome of one of the most destructive plant pathogenic fungi Macrophomina phaseolina.</title>
        <authorList>
            <person name="Islam M.S."/>
            <person name="Haque M.S."/>
            <person name="Islam M.M."/>
            <person name="Emdad E.M."/>
            <person name="Halim A."/>
            <person name="Hossen Q.M.M."/>
            <person name="Hossain M.Z."/>
            <person name="Ahmed B."/>
            <person name="Rahim S."/>
            <person name="Rahman M.S."/>
            <person name="Alam M.M."/>
            <person name="Hou S."/>
            <person name="Wan X."/>
            <person name="Saito J.A."/>
            <person name="Alam M."/>
        </authorList>
    </citation>
    <scope>NUCLEOTIDE SEQUENCE [LARGE SCALE GENOMIC DNA]</scope>
    <source>
        <strain evidence="1 2">MS6</strain>
    </source>
</reference>
<evidence type="ECO:0000313" key="1">
    <source>
        <dbReference type="EMBL" id="EKG11855.1"/>
    </source>
</evidence>